<evidence type="ECO:0000259" key="1">
    <source>
        <dbReference type="Pfam" id="PF00155"/>
    </source>
</evidence>
<feature type="domain" description="Aminotransferase class I/classII large" evidence="1">
    <location>
        <begin position="156"/>
        <end position="474"/>
    </location>
</feature>
<name>A0A8S8XFW6_9PROT</name>
<sequence length="490" mass="52198">MPRTGAEQAGPATQADEESVLNFAPNLEPGSRLIDIEQAFRAGLTRVPDGFRIASPASFATVLGVSPLRCADALRVLVEQGLVRPDGDRFVVVRAHEATAAPARYASIEEHLPPGHAFEPFGRPSPRDHRPLAPGQTALDLFPAAAWARFETRTIRMLGSGVLRAADPIGFRPLREAIASWLSDQRGVRVAADELVLFGSRQQALVAVLGAFADMGNQIWLEDPADHVQLRALDALRLRAVPIGLGRDGIEQELAEEIAPGARGALVSPSLHFFDESGVAHDAMDGLDRWAQAHDGWVVADERGGGFALTDVKKRARSARTIVVGSFASIAFPGLPIAWAWCPDEIRNEVIERRFAMDEPGSMLMQASFADMMASGAFGEHLTRLKSAVEERLAALLDGLGAAWQGRLRSNPAGLVATLELASSGSDVAVAQAAQEQGLGVAALSAMTAGARVQRALVCGFAGTNATQTYRAAQKLAELLDRNSAAPRAR</sequence>
<dbReference type="RefSeq" id="WP_420243113.1">
    <property type="nucleotide sequence ID" value="NZ_BOPV01000001.1"/>
</dbReference>
<dbReference type="AlphaFoldDB" id="A0A8S8XFW6"/>
<dbReference type="PANTHER" id="PTHR46577:SF1">
    <property type="entry name" value="HTH-TYPE TRANSCRIPTIONAL REGULATORY PROTEIN GABR"/>
    <property type="match status" value="1"/>
</dbReference>
<comment type="caution">
    <text evidence="2">The sequence shown here is derived from an EMBL/GenBank/DDBJ whole genome shotgun (WGS) entry which is preliminary data.</text>
</comment>
<dbReference type="PANTHER" id="PTHR46577">
    <property type="entry name" value="HTH-TYPE TRANSCRIPTIONAL REGULATORY PROTEIN GABR"/>
    <property type="match status" value="1"/>
</dbReference>
<dbReference type="InterPro" id="IPR051446">
    <property type="entry name" value="HTH_trans_reg/aminotransferase"/>
</dbReference>
<reference evidence="2" key="1">
    <citation type="submission" date="2021-02" db="EMBL/GenBank/DDBJ databases">
        <title>Genome sequence of Rhodospirillales sp. strain TMPK1 isolated from soil.</title>
        <authorList>
            <person name="Nakai R."/>
            <person name="Kusada H."/>
            <person name="Tamaki H."/>
        </authorList>
    </citation>
    <scope>NUCLEOTIDE SEQUENCE</scope>
    <source>
        <strain evidence="2">TMPK1</strain>
    </source>
</reference>
<gene>
    <name evidence="2" type="ORF">TMPK1_22370</name>
</gene>
<keyword evidence="3" id="KW-1185">Reference proteome</keyword>
<dbReference type="Proteomes" id="UP000681075">
    <property type="component" value="Unassembled WGS sequence"/>
</dbReference>
<dbReference type="GO" id="GO:0030170">
    <property type="term" value="F:pyridoxal phosphate binding"/>
    <property type="evidence" value="ECO:0007669"/>
    <property type="project" value="InterPro"/>
</dbReference>
<dbReference type="InterPro" id="IPR015424">
    <property type="entry name" value="PyrdxlP-dep_Trfase"/>
</dbReference>
<protein>
    <submittedName>
        <fullName evidence="2">GntR family transcriptional regulator</fullName>
    </submittedName>
</protein>
<organism evidence="2 3">
    <name type="scientific">Roseiterribacter gracilis</name>
    <dbReference type="NCBI Taxonomy" id="2812848"/>
    <lineage>
        <taxon>Bacteria</taxon>
        <taxon>Pseudomonadati</taxon>
        <taxon>Pseudomonadota</taxon>
        <taxon>Alphaproteobacteria</taxon>
        <taxon>Rhodospirillales</taxon>
        <taxon>Roseiterribacteraceae</taxon>
        <taxon>Roseiterribacter</taxon>
    </lineage>
</organism>
<dbReference type="Gene3D" id="3.40.640.10">
    <property type="entry name" value="Type I PLP-dependent aspartate aminotransferase-like (Major domain)"/>
    <property type="match status" value="1"/>
</dbReference>
<dbReference type="CDD" id="cd00609">
    <property type="entry name" value="AAT_like"/>
    <property type="match status" value="1"/>
</dbReference>
<dbReference type="EMBL" id="BOPV01000001">
    <property type="protein sequence ID" value="GIL40000.1"/>
    <property type="molecule type" value="Genomic_DNA"/>
</dbReference>
<proteinExistence type="predicted"/>
<dbReference type="SUPFAM" id="SSF53383">
    <property type="entry name" value="PLP-dependent transferases"/>
    <property type="match status" value="1"/>
</dbReference>
<evidence type="ECO:0000313" key="3">
    <source>
        <dbReference type="Proteomes" id="UP000681075"/>
    </source>
</evidence>
<evidence type="ECO:0000313" key="2">
    <source>
        <dbReference type="EMBL" id="GIL40000.1"/>
    </source>
</evidence>
<dbReference type="Pfam" id="PF00155">
    <property type="entry name" value="Aminotran_1_2"/>
    <property type="match status" value="1"/>
</dbReference>
<accession>A0A8S8XFW6</accession>
<dbReference type="InterPro" id="IPR015421">
    <property type="entry name" value="PyrdxlP-dep_Trfase_major"/>
</dbReference>
<dbReference type="InterPro" id="IPR004839">
    <property type="entry name" value="Aminotransferase_I/II_large"/>
</dbReference>